<gene>
    <name evidence="1" type="ORF">RhiirA5_444786</name>
</gene>
<reference evidence="1 2" key="2">
    <citation type="submission" date="2017-09" db="EMBL/GenBank/DDBJ databases">
        <title>Extensive intraspecific genome diversity in a model arbuscular mycorrhizal fungus.</title>
        <authorList>
            <person name="Chen E.C."/>
            <person name="Morin E."/>
            <person name="Beaudet D."/>
            <person name="Noel J."/>
            <person name="Ndikumana S."/>
            <person name="Charron P."/>
            <person name="St-Onge C."/>
            <person name="Giorgi J."/>
            <person name="Grigoriev I.V."/>
            <person name="Roux C."/>
            <person name="Martin F.M."/>
            <person name="Corradi N."/>
        </authorList>
    </citation>
    <scope>NUCLEOTIDE SEQUENCE [LARGE SCALE GENOMIC DNA]</scope>
    <source>
        <strain evidence="1 2">A5</strain>
    </source>
</reference>
<name>A0A2N0NCV7_9GLOM</name>
<dbReference type="VEuPathDB" id="FungiDB:RhiirA1_403786"/>
<protein>
    <submittedName>
        <fullName evidence="1">Uncharacterized protein</fullName>
    </submittedName>
</protein>
<proteinExistence type="predicted"/>
<accession>A0A2N0NCV7</accession>
<evidence type="ECO:0000313" key="1">
    <source>
        <dbReference type="EMBL" id="PKB92410.1"/>
    </source>
</evidence>
<dbReference type="VEuPathDB" id="FungiDB:FUN_020905"/>
<comment type="caution">
    <text evidence="1">The sequence shown here is derived from an EMBL/GenBank/DDBJ whole genome shotgun (WGS) entry which is preliminary data.</text>
</comment>
<dbReference type="Proteomes" id="UP000232722">
    <property type="component" value="Unassembled WGS sequence"/>
</dbReference>
<dbReference type="AlphaFoldDB" id="A0A2N0NCV7"/>
<evidence type="ECO:0000313" key="2">
    <source>
        <dbReference type="Proteomes" id="UP000232722"/>
    </source>
</evidence>
<reference evidence="1 2" key="1">
    <citation type="submission" date="2016-04" db="EMBL/GenBank/DDBJ databases">
        <title>Genome analyses suggest a sexual origin of heterokaryosis in a supposedly ancient asexual fungus.</title>
        <authorList>
            <person name="Ropars J."/>
            <person name="Sedzielewska K."/>
            <person name="Noel J."/>
            <person name="Charron P."/>
            <person name="Farinelli L."/>
            <person name="Marton T."/>
            <person name="Kruger M."/>
            <person name="Pelin A."/>
            <person name="Brachmann A."/>
            <person name="Corradi N."/>
        </authorList>
    </citation>
    <scope>NUCLEOTIDE SEQUENCE [LARGE SCALE GENOMIC DNA]</scope>
    <source>
        <strain evidence="1 2">A5</strain>
    </source>
</reference>
<sequence>MANTVNAHQKILEDLYQIFPIEVAPIMPPYDEDATMDSKFETLKEAIRHSKRLGDRRLHLVNAFFLGQFLEKRKTKPRRISRSGHEVYGDFQRG</sequence>
<organism evidence="1 2">
    <name type="scientific">Rhizophagus irregularis</name>
    <dbReference type="NCBI Taxonomy" id="588596"/>
    <lineage>
        <taxon>Eukaryota</taxon>
        <taxon>Fungi</taxon>
        <taxon>Fungi incertae sedis</taxon>
        <taxon>Mucoromycota</taxon>
        <taxon>Glomeromycotina</taxon>
        <taxon>Glomeromycetes</taxon>
        <taxon>Glomerales</taxon>
        <taxon>Glomeraceae</taxon>
        <taxon>Rhizophagus</taxon>
    </lineage>
</organism>
<dbReference type="EMBL" id="LLXJ01011160">
    <property type="protein sequence ID" value="PKB92410.1"/>
    <property type="molecule type" value="Genomic_DNA"/>
</dbReference>
<dbReference type="VEuPathDB" id="FungiDB:RhiirFUN_009784"/>